<reference evidence="1 2" key="2">
    <citation type="journal article" date="2019" name="G3 (Bethesda)">
        <title>Hybrid Assembly of the Genome of the Entomopathogenic Nematode Steinernema carpocapsae Identifies the X-Chromosome.</title>
        <authorList>
            <person name="Serra L."/>
            <person name="Macchietto M."/>
            <person name="Macias-Munoz A."/>
            <person name="McGill C.J."/>
            <person name="Rodriguez I.M."/>
            <person name="Rodriguez B."/>
            <person name="Murad R."/>
            <person name="Mortazavi A."/>
        </authorList>
    </citation>
    <scope>NUCLEOTIDE SEQUENCE [LARGE SCALE GENOMIC DNA]</scope>
    <source>
        <strain evidence="1 2">ALL</strain>
    </source>
</reference>
<accession>A0A4V5ZZY0</accession>
<keyword evidence="2" id="KW-1185">Reference proteome</keyword>
<comment type="caution">
    <text evidence="1">The sequence shown here is derived from an EMBL/GenBank/DDBJ whole genome shotgun (WGS) entry which is preliminary data.</text>
</comment>
<reference evidence="1 2" key="1">
    <citation type="journal article" date="2015" name="Genome Biol.">
        <title>Comparative genomics of Steinernema reveals deeply conserved gene regulatory networks.</title>
        <authorList>
            <person name="Dillman A.R."/>
            <person name="Macchietto M."/>
            <person name="Porter C.F."/>
            <person name="Rogers A."/>
            <person name="Williams B."/>
            <person name="Antoshechkin I."/>
            <person name="Lee M.M."/>
            <person name="Goodwin Z."/>
            <person name="Lu X."/>
            <person name="Lewis E.E."/>
            <person name="Goodrich-Blair H."/>
            <person name="Stock S.P."/>
            <person name="Adams B.J."/>
            <person name="Sternberg P.W."/>
            <person name="Mortazavi A."/>
        </authorList>
    </citation>
    <scope>NUCLEOTIDE SEQUENCE [LARGE SCALE GENOMIC DNA]</scope>
    <source>
        <strain evidence="1 2">ALL</strain>
    </source>
</reference>
<proteinExistence type="predicted"/>
<protein>
    <submittedName>
        <fullName evidence="1">Uncharacterized protein</fullName>
    </submittedName>
</protein>
<dbReference type="Proteomes" id="UP000298663">
    <property type="component" value="Unassembled WGS sequence"/>
</dbReference>
<evidence type="ECO:0000313" key="1">
    <source>
        <dbReference type="EMBL" id="TKR69295.1"/>
    </source>
</evidence>
<name>A0A4V5ZZY0_STECR</name>
<dbReference type="EMBL" id="AZBU02000007">
    <property type="protein sequence ID" value="TKR69295.1"/>
    <property type="molecule type" value="Genomic_DNA"/>
</dbReference>
<gene>
    <name evidence="1" type="ORF">L596_021471</name>
</gene>
<evidence type="ECO:0000313" key="2">
    <source>
        <dbReference type="Proteomes" id="UP000298663"/>
    </source>
</evidence>
<dbReference type="AlphaFoldDB" id="A0A4V5ZZY0"/>
<organism evidence="1 2">
    <name type="scientific">Steinernema carpocapsae</name>
    <name type="common">Entomopathogenic nematode</name>
    <dbReference type="NCBI Taxonomy" id="34508"/>
    <lineage>
        <taxon>Eukaryota</taxon>
        <taxon>Metazoa</taxon>
        <taxon>Ecdysozoa</taxon>
        <taxon>Nematoda</taxon>
        <taxon>Chromadorea</taxon>
        <taxon>Rhabditida</taxon>
        <taxon>Tylenchina</taxon>
        <taxon>Panagrolaimomorpha</taxon>
        <taxon>Strongyloidoidea</taxon>
        <taxon>Steinernematidae</taxon>
        <taxon>Steinernema</taxon>
    </lineage>
</organism>
<sequence length="110" mass="12550">MYMKEKLSDSFTESLFWLFCVLRFARFLLQNRESLSVLATRNGSSTSGWRSPVISSVEESGVAKRIKGVFFWIRLVLEIVSFFRCGNSGPNSTEAILRWCRSILNTSKVA</sequence>